<dbReference type="RefSeq" id="WP_013536135.1">
    <property type="nucleotide sequence ID" value="NC_014924.1"/>
</dbReference>
<dbReference type="eggNOG" id="COG4805">
    <property type="taxonomic scope" value="Bacteria"/>
</dbReference>
<reference evidence="2 3" key="1">
    <citation type="submission" date="2011-01" db="EMBL/GenBank/DDBJ databases">
        <title>Complete sequence of Pseudoxanthomonas suwonensis 11-1.</title>
        <authorList>
            <consortium name="US DOE Joint Genome Institute"/>
            <person name="Lucas S."/>
            <person name="Copeland A."/>
            <person name="Lapidus A."/>
            <person name="Cheng J.-F."/>
            <person name="Goodwin L."/>
            <person name="Pitluck S."/>
            <person name="Teshima H."/>
            <person name="Detter J.C."/>
            <person name="Han C."/>
            <person name="Tapia R."/>
            <person name="Land M."/>
            <person name="Hauser L."/>
            <person name="Kyrpides N."/>
            <person name="Ivanova N."/>
            <person name="Ovchinnikova G."/>
            <person name="Siebers A.K."/>
            <person name="Allgaier M."/>
            <person name="Thelen M.P."/>
            <person name="Hugenholtz P."/>
            <person name="Gladden J."/>
            <person name="Woyke T."/>
        </authorList>
    </citation>
    <scope>NUCLEOTIDE SEQUENCE [LARGE SCALE GENOMIC DNA]</scope>
    <source>
        <strain evidence="3">11-1</strain>
    </source>
</reference>
<accession>E6WWA0</accession>
<dbReference type="KEGG" id="psu:Psesu_2476"/>
<name>E6WWA0_PSEUU</name>
<feature type="chain" id="PRO_5003214608" description="DUF885 domain-containing protein" evidence="1">
    <location>
        <begin position="23"/>
        <end position="593"/>
    </location>
</feature>
<keyword evidence="3" id="KW-1185">Reference proteome</keyword>
<dbReference type="STRING" id="743721.Psesu_2476"/>
<dbReference type="PANTHER" id="PTHR33361">
    <property type="entry name" value="GLR0591 PROTEIN"/>
    <property type="match status" value="1"/>
</dbReference>
<sequence length="593" mass="67448">MPPSSRRLPVLVLSLLLTPTLAAGLAPSAVAAPAGPVAASADAAVQALHALYAEEWERRQAEYGHVRVDGRWQQGERMPGVAPADWERRIAWWEEVLRRLDRIPVGGLAGEERINAEVFRAMVEADLDNARWRTWEAPFNSDSFFWAEVVPWAPYRSEAEWRRFIERLRDVPRYFADQRANMEAGLARGWSVPRASLDGRDRTIEPYTRTGAGNPALDVFDQIPASIPPAVRQALREEGRKVVLEQVVPAYAGLLDYFRNEYLPRTRTTVSARDLPGGADFYRSQIREYVTLDMTPEQIHQLGLSEVERISAEMREVMERVGFKGSFAEFLQFLRTDPRFYAKTPRELIAAASYHAKRIDGELNHVLGTLPRYRFTIRPVPDDIAPNYTSGRGGLESCLFNTYDLPSRPLYNLPALVLHECAPGHSLQAALALEAPERPEFRQQVYFSGYGEGWGLYTEWLGTQMGIYETPYEEFGRLTFEMWRAARLVIDTGLHEYGWSRQQAIDYLASHTALAQIDVVNEVDRYVSWPGQALSYYIGYRTLLDLRREAEHELGDRFDQKAFHDKVLGLGAVPLSTLEREVRAFIAAEKAKR</sequence>
<dbReference type="EMBL" id="CP002446">
    <property type="protein sequence ID" value="ADV28308.1"/>
    <property type="molecule type" value="Genomic_DNA"/>
</dbReference>
<dbReference type="Proteomes" id="UP000008632">
    <property type="component" value="Chromosome"/>
</dbReference>
<feature type="signal peptide" evidence="1">
    <location>
        <begin position="1"/>
        <end position="22"/>
    </location>
</feature>
<evidence type="ECO:0000313" key="2">
    <source>
        <dbReference type="EMBL" id="ADV28308.1"/>
    </source>
</evidence>
<dbReference type="OrthoDB" id="9769898at2"/>
<evidence type="ECO:0000313" key="3">
    <source>
        <dbReference type="Proteomes" id="UP000008632"/>
    </source>
</evidence>
<protein>
    <recommendedName>
        <fullName evidence="4">DUF885 domain-containing protein</fullName>
    </recommendedName>
</protein>
<dbReference type="AlphaFoldDB" id="E6WWA0"/>
<dbReference type="HOGENOM" id="CLU_018914_0_1_6"/>
<gene>
    <name evidence="2" type="ordered locus">Psesu_2476</name>
</gene>
<evidence type="ECO:0008006" key="4">
    <source>
        <dbReference type="Google" id="ProtNLM"/>
    </source>
</evidence>
<evidence type="ECO:0000256" key="1">
    <source>
        <dbReference type="SAM" id="SignalP"/>
    </source>
</evidence>
<organism evidence="2 3">
    <name type="scientific">Pseudoxanthomonas suwonensis (strain 11-1)</name>
    <dbReference type="NCBI Taxonomy" id="743721"/>
    <lineage>
        <taxon>Bacteria</taxon>
        <taxon>Pseudomonadati</taxon>
        <taxon>Pseudomonadota</taxon>
        <taxon>Gammaproteobacteria</taxon>
        <taxon>Lysobacterales</taxon>
        <taxon>Lysobacteraceae</taxon>
        <taxon>Pseudoxanthomonas</taxon>
    </lineage>
</organism>
<dbReference type="Pfam" id="PF05960">
    <property type="entry name" value="DUF885"/>
    <property type="match status" value="1"/>
</dbReference>
<dbReference type="InterPro" id="IPR010281">
    <property type="entry name" value="DUF885"/>
</dbReference>
<dbReference type="PANTHER" id="PTHR33361:SF2">
    <property type="entry name" value="DUF885 DOMAIN-CONTAINING PROTEIN"/>
    <property type="match status" value="1"/>
</dbReference>
<proteinExistence type="predicted"/>
<keyword evidence="1" id="KW-0732">Signal</keyword>